<name>A0ABV1E6L1_9FIRM</name>
<feature type="transmembrane region" description="Helical" evidence="7">
    <location>
        <begin position="620"/>
        <end position="642"/>
    </location>
</feature>
<dbReference type="PRINTS" id="PR00120">
    <property type="entry name" value="HATPASE"/>
</dbReference>
<feature type="region of interest" description="Disordered" evidence="6">
    <location>
        <begin position="1"/>
        <end position="40"/>
    </location>
</feature>
<feature type="transmembrane region" description="Helical" evidence="7">
    <location>
        <begin position="648"/>
        <end position="669"/>
    </location>
</feature>
<dbReference type="Gene3D" id="2.70.150.10">
    <property type="entry name" value="Calcium-transporting ATPase, cytoplasmic transduction domain A"/>
    <property type="match status" value="1"/>
</dbReference>
<dbReference type="PANTHER" id="PTHR42861">
    <property type="entry name" value="CALCIUM-TRANSPORTING ATPASE"/>
    <property type="match status" value="1"/>
</dbReference>
<dbReference type="SUPFAM" id="SSF81665">
    <property type="entry name" value="Calcium ATPase, transmembrane domain M"/>
    <property type="match status" value="1"/>
</dbReference>
<dbReference type="RefSeq" id="WP_349230741.1">
    <property type="nucleotide sequence ID" value="NZ_JBBMFK010000001.1"/>
</dbReference>
<dbReference type="SFLD" id="SFLDF00027">
    <property type="entry name" value="p-type_atpase"/>
    <property type="match status" value="1"/>
</dbReference>
<dbReference type="InterPro" id="IPR023298">
    <property type="entry name" value="ATPase_P-typ_TM_dom_sf"/>
</dbReference>
<evidence type="ECO:0000256" key="3">
    <source>
        <dbReference type="ARBA" id="ARBA00022967"/>
    </source>
</evidence>
<organism evidence="9 10">
    <name type="scientific">Pseudoflavonifractor intestinihominis</name>
    <dbReference type="NCBI Taxonomy" id="3133171"/>
    <lineage>
        <taxon>Bacteria</taxon>
        <taxon>Bacillati</taxon>
        <taxon>Bacillota</taxon>
        <taxon>Clostridia</taxon>
        <taxon>Eubacteriales</taxon>
        <taxon>Oscillospiraceae</taxon>
        <taxon>Pseudoflavonifractor</taxon>
    </lineage>
</organism>
<sequence length="823" mass="88271">MNRQQHTGGAAVQAPPPQSRRPISPAHTDPEQGLTSAQAAERAAAGYANTPVEAPTKTEKQIIRDNVLTFFNLIFVVLAVCLAVVGDFRDMLFLVIAIANTLIGIVQEIRSKHTIDKLTLLSAPKATAVRDGRAVTLPVAKLVRDDIVVFSAGSQIPADAVMVSGNLQVNEALITGEPDAIPKAAGDELLSGSFVVAGSGRAVLTRVGAESYAARLTLEAKKGHAPRQSEMMRSLDKLIRVIGIALIPMGVALFVKQYVFLETGIRHAMTSTVAALIGMIPEGLYLLTSVALAVSVLRLARKRTLVHDMSSIETLARVDVLCVDKTGTITEPGMAVAGLVPLDEELFPVRTVEATLNAFYASTDADNDTAKALKARFSGKSVWKADKVIPFTSATKWSAVTFVGHGTYVVGAPEFVMGQRYADLQETVEEYSAKGERVLLLARHEGPITGGRLTGTLSPMTLIRIANKIRPEAPDTFRYFAQQGVAVKVISGDNPVTVSQVALQAGIQGAEQYVDAATLKSDADIARAVEQYTVFGRVTPSQKRKFVQALKKAGHTVAMTGDGVNDVLALKDADCGIAMASGSDAACQAAHLVLLDSNFASMPQVVLEGRRVINNIQRAASLFLVKNIFSFLLSLITIFATAMPYPFVPLQLSLISALTIGAPSFFLALEPNRAIVKGRFLPNVLKQACPGGLTNLFLVLGAEAFAYAFSFSTQSLSTVSAMLMAFNGLIVLFYVCRPFDWKRKVLWGAMTISMVVCVGWFGSLFSLEPLTLQTGLVFCVLLLLAVPCQKAVLKAMELCSLVHRAFVARLRARSRLKVLPEDG</sequence>
<feature type="transmembrane region" description="Helical" evidence="7">
    <location>
        <begin position="770"/>
        <end position="788"/>
    </location>
</feature>
<dbReference type="Proteomes" id="UP001464378">
    <property type="component" value="Unassembled WGS sequence"/>
</dbReference>
<feature type="transmembrane region" description="Helical" evidence="7">
    <location>
        <begin position="67"/>
        <end position="85"/>
    </location>
</feature>
<evidence type="ECO:0000256" key="7">
    <source>
        <dbReference type="SAM" id="Phobius"/>
    </source>
</evidence>
<dbReference type="Pfam" id="PF00702">
    <property type="entry name" value="Hydrolase"/>
    <property type="match status" value="1"/>
</dbReference>
<feature type="transmembrane region" description="Helical" evidence="7">
    <location>
        <begin position="745"/>
        <end position="764"/>
    </location>
</feature>
<keyword evidence="5 7" id="KW-0472">Membrane</keyword>
<gene>
    <name evidence="9" type="ORF">WMO64_01245</name>
</gene>
<dbReference type="InterPro" id="IPR036412">
    <property type="entry name" value="HAD-like_sf"/>
</dbReference>
<evidence type="ECO:0000256" key="1">
    <source>
        <dbReference type="ARBA" id="ARBA00004141"/>
    </source>
</evidence>
<comment type="caution">
    <text evidence="9">The sequence shown here is derived from an EMBL/GenBank/DDBJ whole genome shotgun (WGS) entry which is preliminary data.</text>
</comment>
<feature type="transmembrane region" description="Helical" evidence="7">
    <location>
        <begin position="715"/>
        <end position="736"/>
    </location>
</feature>
<dbReference type="InterPro" id="IPR023299">
    <property type="entry name" value="ATPase_P-typ_cyto_dom_N"/>
</dbReference>
<dbReference type="PRINTS" id="PR00119">
    <property type="entry name" value="CATATPASE"/>
</dbReference>
<dbReference type="NCBIfam" id="TIGR01494">
    <property type="entry name" value="ATPase_P-type"/>
    <property type="match status" value="2"/>
</dbReference>
<dbReference type="Gene3D" id="3.40.50.1000">
    <property type="entry name" value="HAD superfamily/HAD-like"/>
    <property type="match status" value="1"/>
</dbReference>
<keyword evidence="2 7" id="KW-0812">Transmembrane</keyword>
<keyword evidence="3" id="KW-1278">Translocase</keyword>
<dbReference type="EMBL" id="JBBMFK010000001">
    <property type="protein sequence ID" value="MEQ2442091.1"/>
    <property type="molecule type" value="Genomic_DNA"/>
</dbReference>
<dbReference type="InterPro" id="IPR044492">
    <property type="entry name" value="P_typ_ATPase_HD_dom"/>
</dbReference>
<dbReference type="PROSITE" id="PS00154">
    <property type="entry name" value="ATPASE_E1_E2"/>
    <property type="match status" value="1"/>
</dbReference>
<dbReference type="SUPFAM" id="SSF81660">
    <property type="entry name" value="Metal cation-transporting ATPase, ATP-binding domain N"/>
    <property type="match status" value="1"/>
</dbReference>
<protein>
    <submittedName>
        <fullName evidence="9">Cation-translocating P-type ATPase</fullName>
    </submittedName>
</protein>
<evidence type="ECO:0000259" key="8">
    <source>
        <dbReference type="Pfam" id="PF00122"/>
    </source>
</evidence>
<feature type="transmembrane region" description="Helical" evidence="7">
    <location>
        <begin position="238"/>
        <end position="261"/>
    </location>
</feature>
<comment type="subcellular location">
    <subcellularLocation>
        <location evidence="1">Membrane</location>
        <topology evidence="1">Multi-pass membrane protein</topology>
    </subcellularLocation>
</comment>
<keyword evidence="10" id="KW-1185">Reference proteome</keyword>
<accession>A0ABV1E6L1</accession>
<evidence type="ECO:0000256" key="4">
    <source>
        <dbReference type="ARBA" id="ARBA00022989"/>
    </source>
</evidence>
<feature type="transmembrane region" description="Helical" evidence="7">
    <location>
        <begin position="273"/>
        <end position="300"/>
    </location>
</feature>
<evidence type="ECO:0000313" key="9">
    <source>
        <dbReference type="EMBL" id="MEQ2442091.1"/>
    </source>
</evidence>
<dbReference type="CDD" id="cd02609">
    <property type="entry name" value="P-type_ATPase"/>
    <property type="match status" value="1"/>
</dbReference>
<dbReference type="InterPro" id="IPR059000">
    <property type="entry name" value="ATPase_P-type_domA"/>
</dbReference>
<evidence type="ECO:0000256" key="5">
    <source>
        <dbReference type="ARBA" id="ARBA00023136"/>
    </source>
</evidence>
<dbReference type="SFLD" id="SFLDS00003">
    <property type="entry name" value="Haloacid_Dehalogenase"/>
    <property type="match status" value="1"/>
</dbReference>
<dbReference type="Gene3D" id="3.40.1110.10">
    <property type="entry name" value="Calcium-transporting ATPase, cytoplasmic domain N"/>
    <property type="match status" value="1"/>
</dbReference>
<feature type="transmembrane region" description="Helical" evidence="7">
    <location>
        <begin position="690"/>
        <end position="709"/>
    </location>
</feature>
<evidence type="ECO:0000256" key="6">
    <source>
        <dbReference type="SAM" id="MobiDB-lite"/>
    </source>
</evidence>
<evidence type="ECO:0000313" key="10">
    <source>
        <dbReference type="Proteomes" id="UP001464378"/>
    </source>
</evidence>
<dbReference type="InterPro" id="IPR018303">
    <property type="entry name" value="ATPase_P-typ_P_site"/>
</dbReference>
<dbReference type="InterPro" id="IPR023214">
    <property type="entry name" value="HAD_sf"/>
</dbReference>
<dbReference type="InterPro" id="IPR001757">
    <property type="entry name" value="P_typ_ATPase"/>
</dbReference>
<feature type="domain" description="P-type ATPase A" evidence="8">
    <location>
        <begin position="121"/>
        <end position="217"/>
    </location>
</feature>
<dbReference type="SFLD" id="SFLDG00002">
    <property type="entry name" value="C1.7:_P-type_atpase_like"/>
    <property type="match status" value="1"/>
</dbReference>
<proteinExistence type="predicted"/>
<dbReference type="Gene3D" id="1.20.1110.10">
    <property type="entry name" value="Calcium-transporting ATPase, transmembrane domain"/>
    <property type="match status" value="1"/>
</dbReference>
<keyword evidence="4 7" id="KW-1133">Transmembrane helix</keyword>
<dbReference type="SUPFAM" id="SSF56784">
    <property type="entry name" value="HAD-like"/>
    <property type="match status" value="1"/>
</dbReference>
<reference evidence="9 10" key="1">
    <citation type="submission" date="2024-03" db="EMBL/GenBank/DDBJ databases">
        <title>Human intestinal bacterial collection.</title>
        <authorList>
            <person name="Pauvert C."/>
            <person name="Hitch T.C.A."/>
            <person name="Clavel T."/>
        </authorList>
    </citation>
    <scope>NUCLEOTIDE SEQUENCE [LARGE SCALE GENOMIC DNA]</scope>
    <source>
        <strain evidence="9 10">CLA-AP-H29</strain>
    </source>
</reference>
<feature type="transmembrane region" description="Helical" evidence="7">
    <location>
        <begin position="91"/>
        <end position="109"/>
    </location>
</feature>
<dbReference type="SUPFAM" id="SSF81653">
    <property type="entry name" value="Calcium ATPase, transduction domain A"/>
    <property type="match status" value="1"/>
</dbReference>
<dbReference type="InterPro" id="IPR008250">
    <property type="entry name" value="ATPase_P-typ_transduc_dom_A_sf"/>
</dbReference>
<dbReference type="Pfam" id="PF00122">
    <property type="entry name" value="E1-E2_ATPase"/>
    <property type="match status" value="1"/>
</dbReference>
<evidence type="ECO:0000256" key="2">
    <source>
        <dbReference type="ARBA" id="ARBA00022692"/>
    </source>
</evidence>